<evidence type="ECO:0000256" key="9">
    <source>
        <dbReference type="SAM" id="MobiDB-lite"/>
    </source>
</evidence>
<evidence type="ECO:0000259" key="10">
    <source>
        <dbReference type="Pfam" id="PF05183"/>
    </source>
</evidence>
<feature type="compositionally biased region" description="Low complexity" evidence="9">
    <location>
        <begin position="28"/>
        <end position="62"/>
    </location>
</feature>
<dbReference type="PANTHER" id="PTHR23079">
    <property type="entry name" value="RNA-DEPENDENT RNA POLYMERASE"/>
    <property type="match status" value="1"/>
</dbReference>
<organism evidence="12 13">
    <name type="scientific">Talaromyces amestolkiae</name>
    <dbReference type="NCBI Taxonomy" id="1196081"/>
    <lineage>
        <taxon>Eukaryota</taxon>
        <taxon>Fungi</taxon>
        <taxon>Dikarya</taxon>
        <taxon>Ascomycota</taxon>
        <taxon>Pezizomycotina</taxon>
        <taxon>Eurotiomycetes</taxon>
        <taxon>Eurotiomycetidae</taxon>
        <taxon>Eurotiales</taxon>
        <taxon>Trichocomaceae</taxon>
        <taxon>Talaromyces</taxon>
        <taxon>Talaromyces sect. Talaromyces</taxon>
    </lineage>
</organism>
<feature type="domain" description="RDRP C-terminal head" evidence="11">
    <location>
        <begin position="1111"/>
        <end position="1252"/>
    </location>
</feature>
<evidence type="ECO:0000256" key="5">
    <source>
        <dbReference type="ARBA" id="ARBA00022884"/>
    </source>
</evidence>
<evidence type="ECO:0000256" key="1">
    <source>
        <dbReference type="ARBA" id="ARBA00005762"/>
    </source>
</evidence>
<sequence>MAGASTPPIAPTTTSSRRRPYYKNRSTNKNNSYSGYRSNNSSSNSNSNNSSPNKSYSSTLSAKSASPMAMAMKLEENQTHRAIRPIWQTWDSFAVNLFSVPNEATAFTIWTAFNRQGNIFAIDLYEDDSGRRNGKGRIRFRPPPQTDFWRNAHWQVDLSGGREARIRVLPHFEERDTRIPSPVDPNELYPAEFDIPITTIDFGPMIGPNSMLLMRHLQKTPDEHPRLTVDLKQRQLLVFFQTPIQSTQGVSALSHYRLKVPFAQLSTLYQYIDSDNASDSVSHILRFESPPLYHRHLYNVESSFGGRDSKNGWRSMDCWYRQTDIVHRNGLWSVLPISLRKRNPVIDIGRWNAIRINYAQDSIHSKSYRLLCKALRDFNIEIKIDDEFKVEMPRTLPVPVVWDICDEPESSSSSTLNDLFGNSFIHLPFAIRYQLEVCISHGYISEYTAAKPEFVQRLKDMDERKALILLEHVATDKRVYWDAMKIFDILFPKGTTRRNVPSYCCMVRTATVTPSMIYWNTPSMEITNRVLRRYSEHADRFLRVRFKDEKFEGRINSTHQDTMDEIFHRIKRTMSNGILLGNRKYEFLAFGNSQFREHGAYFFASDAHVTAANIRAWMGEFSDIRNIAKYAARLGQCFSTTRAINTCTVDLTRIPDVERGGYTFSDGVGRISRFLAQMTQQELKIRTPDKQPPSAYQFRLGGCKGMLVLSDEPRGREIQIRPSQEKFPANHQGLEIIRWSQFSSATLNRQLIAVLSSLGVQDEVFHDKLRRMVSNLEEATHDDRTAMQLLQKYIDPNEMTLVMSKMVSDGFLQAKDPFMTSVIKLWKAWSIKYLKEKAKITIEDGACLLGVMDETATLQGFFHEKTKCSHSSRESRLAALPEIFLQVYRVDEKKYRVVEGVCILARNPSLHPGDIRVVRAVDRPELAHLKDVVVLPQLGDRDVASMCSGGDLDGDDYLVIWDEDLVPDEWFRTPMDYAPIKGVNLERPVTVNDVTTFFVNYMKNDSLPKIAHAHLAWSDFLMDGVESAKCIRLAQLHSNAVDYNKTGEPAYLPRDLRPRKWPHFMEKKYKPKDHIYQSKKILGQLYDAVDRVDFHPDLDMPFDKRVLDAGIEVSDDIMQFARELKVDYDLSLKRIMAQHEIRTEFEVWSTFVLSHANLSKDYKFHEELGGVIKALKDRFQRECYDKVGSRDFDYIKPVVVAIYKVTSDEVMVAQAEFRKNNPDTSVKPKPQDLPMISFAWLFPDVLGRIALRYFDDSAGKGERTPAAVEPGMSQKAMKQEGEERVVSEQEREAVQVSSDAEKSNSDTTDWYSIWDKDDNAEDVTVLSEAIPDEEVEIIEDGGQIKPGAIDNLEDMLFDSEED</sequence>
<gene>
    <name evidence="12" type="ORF">BHQ10_008864</name>
</gene>
<evidence type="ECO:0000256" key="4">
    <source>
        <dbReference type="ARBA" id="ARBA00022695"/>
    </source>
</evidence>
<evidence type="ECO:0000313" key="13">
    <source>
        <dbReference type="Proteomes" id="UP000249363"/>
    </source>
</evidence>
<comment type="catalytic activity">
    <reaction evidence="7 8">
        <text>RNA(n) + a ribonucleoside 5'-triphosphate = RNA(n+1) + diphosphate</text>
        <dbReference type="Rhea" id="RHEA:21248"/>
        <dbReference type="Rhea" id="RHEA-COMP:14527"/>
        <dbReference type="Rhea" id="RHEA-COMP:17342"/>
        <dbReference type="ChEBI" id="CHEBI:33019"/>
        <dbReference type="ChEBI" id="CHEBI:61557"/>
        <dbReference type="ChEBI" id="CHEBI:140395"/>
        <dbReference type="EC" id="2.7.7.48"/>
    </reaction>
</comment>
<evidence type="ECO:0000313" key="12">
    <source>
        <dbReference type="EMBL" id="RAO72852.1"/>
    </source>
</evidence>
<dbReference type="InterPro" id="IPR007855">
    <property type="entry name" value="RDRP"/>
</dbReference>
<dbReference type="EMBL" id="MIKG01000021">
    <property type="protein sequence ID" value="RAO72852.1"/>
    <property type="molecule type" value="Genomic_DNA"/>
</dbReference>
<evidence type="ECO:0000256" key="6">
    <source>
        <dbReference type="ARBA" id="ARBA00023158"/>
    </source>
</evidence>
<keyword evidence="4 8" id="KW-0548">Nucleotidyltransferase</keyword>
<dbReference type="Pfam" id="PF26253">
    <property type="entry name" value="RdRP_head"/>
    <property type="match status" value="1"/>
</dbReference>
<name>A0A364LAM0_TALAM</name>
<accession>A0A364LAM0</accession>
<feature type="region of interest" description="Disordered" evidence="9">
    <location>
        <begin position="1"/>
        <end position="62"/>
    </location>
</feature>
<evidence type="ECO:0000256" key="7">
    <source>
        <dbReference type="ARBA" id="ARBA00048744"/>
    </source>
</evidence>
<keyword evidence="3 8" id="KW-0808">Transferase</keyword>
<feature type="region of interest" description="Disordered" evidence="9">
    <location>
        <begin position="1260"/>
        <end position="1314"/>
    </location>
</feature>
<keyword evidence="6" id="KW-0943">RNA-mediated gene silencing</keyword>
<dbReference type="RefSeq" id="XP_040737366.1">
    <property type="nucleotide sequence ID" value="XM_040881716.1"/>
</dbReference>
<feature type="domain" description="RDRP core" evidence="10">
    <location>
        <begin position="512"/>
        <end position="1089"/>
    </location>
</feature>
<proteinExistence type="inferred from homology"/>
<dbReference type="EC" id="2.7.7.48" evidence="8"/>
<evidence type="ECO:0000256" key="3">
    <source>
        <dbReference type="ARBA" id="ARBA00022679"/>
    </source>
</evidence>
<reference evidence="12 13" key="1">
    <citation type="journal article" date="2017" name="Biotechnol. Biofuels">
        <title>Differential beta-glucosidase expression as a function of carbon source availability in Talaromyces amestolkiae: a genomic and proteomic approach.</title>
        <authorList>
            <person name="de Eugenio L.I."/>
            <person name="Mendez-Liter J.A."/>
            <person name="Nieto-Dominguez M."/>
            <person name="Alonso L."/>
            <person name="Gil-Munoz J."/>
            <person name="Barriuso J."/>
            <person name="Prieto A."/>
            <person name="Martinez M.J."/>
        </authorList>
    </citation>
    <scope>NUCLEOTIDE SEQUENCE [LARGE SCALE GENOMIC DNA]</scope>
    <source>
        <strain evidence="12 13">CIB</strain>
    </source>
</reference>
<evidence type="ECO:0000256" key="8">
    <source>
        <dbReference type="RuleBase" id="RU363098"/>
    </source>
</evidence>
<dbReference type="GO" id="GO:0031380">
    <property type="term" value="C:nuclear RNA-directed RNA polymerase complex"/>
    <property type="evidence" value="ECO:0007669"/>
    <property type="project" value="TreeGrafter"/>
</dbReference>
<keyword evidence="5 8" id="KW-0694">RNA-binding</keyword>
<dbReference type="InterPro" id="IPR058752">
    <property type="entry name" value="RDRP_C_head"/>
</dbReference>
<dbReference type="InterPro" id="IPR057596">
    <property type="entry name" value="RDRP_core"/>
</dbReference>
<dbReference type="GO" id="GO:0030422">
    <property type="term" value="P:siRNA processing"/>
    <property type="evidence" value="ECO:0007669"/>
    <property type="project" value="TreeGrafter"/>
</dbReference>
<evidence type="ECO:0000259" key="11">
    <source>
        <dbReference type="Pfam" id="PF26253"/>
    </source>
</evidence>
<dbReference type="GO" id="GO:0003968">
    <property type="term" value="F:RNA-directed RNA polymerase activity"/>
    <property type="evidence" value="ECO:0007669"/>
    <property type="project" value="UniProtKB-KW"/>
</dbReference>
<dbReference type="GeneID" id="63798078"/>
<comment type="caution">
    <text evidence="12">The sequence shown here is derived from an EMBL/GenBank/DDBJ whole genome shotgun (WGS) entry which is preliminary data.</text>
</comment>
<feature type="compositionally biased region" description="Basic and acidic residues" evidence="9">
    <location>
        <begin position="1277"/>
        <end position="1304"/>
    </location>
</feature>
<dbReference type="Pfam" id="PF05183">
    <property type="entry name" value="RdRP"/>
    <property type="match status" value="1"/>
</dbReference>
<dbReference type="Proteomes" id="UP000249363">
    <property type="component" value="Unassembled WGS sequence"/>
</dbReference>
<dbReference type="PANTHER" id="PTHR23079:SF55">
    <property type="entry name" value="RNA-DIRECTED RNA POLYMERASE"/>
    <property type="match status" value="1"/>
</dbReference>
<evidence type="ECO:0000256" key="2">
    <source>
        <dbReference type="ARBA" id="ARBA00022484"/>
    </source>
</evidence>
<keyword evidence="2 8" id="KW-0696">RNA-directed RNA polymerase</keyword>
<dbReference type="GO" id="GO:0003723">
    <property type="term" value="F:RNA binding"/>
    <property type="evidence" value="ECO:0007669"/>
    <property type="project" value="UniProtKB-KW"/>
</dbReference>
<dbReference type="OrthoDB" id="6513042at2759"/>
<comment type="similarity">
    <text evidence="1 8">Belongs to the RdRP family.</text>
</comment>
<dbReference type="STRING" id="1196081.A0A364LAM0"/>
<keyword evidence="13" id="KW-1185">Reference proteome</keyword>
<protein>
    <recommendedName>
        <fullName evidence="8">RNA-dependent RNA polymerase</fullName>
        <ecNumber evidence="8">2.7.7.48</ecNumber>
    </recommendedName>
</protein>
<feature type="compositionally biased region" description="Low complexity" evidence="9">
    <location>
        <begin position="1"/>
        <end position="15"/>
    </location>
</feature>